<dbReference type="InterPro" id="IPR002725">
    <property type="entry name" value="YgjP-like_metallopeptidase"/>
</dbReference>
<dbReference type="Proteomes" id="UP001332931">
    <property type="component" value="Unassembled WGS sequence"/>
</dbReference>
<evidence type="ECO:0000259" key="1">
    <source>
        <dbReference type="Pfam" id="PF01863"/>
    </source>
</evidence>
<organism evidence="2 3">
    <name type="scientific">Olsenella absiana</name>
    <dbReference type="NCBI Taxonomy" id="3115222"/>
    <lineage>
        <taxon>Bacteria</taxon>
        <taxon>Bacillati</taxon>
        <taxon>Actinomycetota</taxon>
        <taxon>Coriobacteriia</taxon>
        <taxon>Coriobacteriales</taxon>
        <taxon>Atopobiaceae</taxon>
        <taxon>Olsenella</taxon>
    </lineage>
</organism>
<dbReference type="Pfam" id="PF01863">
    <property type="entry name" value="YgjP-like"/>
    <property type="match status" value="1"/>
</dbReference>
<accession>A0ABU7R9J2</accession>
<keyword evidence="2" id="KW-0482">Metalloprotease</keyword>
<keyword evidence="3" id="KW-1185">Reference proteome</keyword>
<evidence type="ECO:0000313" key="3">
    <source>
        <dbReference type="Proteomes" id="UP001332931"/>
    </source>
</evidence>
<keyword evidence="2" id="KW-0378">Hydrolase</keyword>
<reference evidence="2 3" key="1">
    <citation type="submission" date="2024-01" db="EMBL/GenBank/DDBJ databases">
        <title>Description of Olsenella sp. nov., isolated from pig feces.</title>
        <authorList>
            <person name="Chang Y.-H."/>
        </authorList>
    </citation>
    <scope>NUCLEOTIDE SEQUENCE [LARGE SCALE GENOMIC DNA]</scope>
    <source>
        <strain evidence="2 3">YH-ols2223</strain>
    </source>
</reference>
<dbReference type="GO" id="GO:0008237">
    <property type="term" value="F:metallopeptidase activity"/>
    <property type="evidence" value="ECO:0007669"/>
    <property type="project" value="UniProtKB-KW"/>
</dbReference>
<dbReference type="Gene3D" id="3.30.2010.10">
    <property type="entry name" value="Metalloproteases ('zincins'), catalytic domain"/>
    <property type="match status" value="1"/>
</dbReference>
<dbReference type="EMBL" id="JAZGJQ010000003">
    <property type="protein sequence ID" value="MEE6147220.1"/>
    <property type="molecule type" value="Genomic_DNA"/>
</dbReference>
<dbReference type="PANTHER" id="PTHR30399:SF1">
    <property type="entry name" value="UTP PYROPHOSPHATASE"/>
    <property type="match status" value="1"/>
</dbReference>
<evidence type="ECO:0000313" key="2">
    <source>
        <dbReference type="EMBL" id="MEE6147220.1"/>
    </source>
</evidence>
<comment type="caution">
    <text evidence="2">The sequence shown here is derived from an EMBL/GenBank/DDBJ whole genome shotgun (WGS) entry which is preliminary data.</text>
</comment>
<dbReference type="EC" id="3.4.-.-" evidence="2"/>
<name>A0ABU7R9J2_9ACTN</name>
<gene>
    <name evidence="2" type="ORF">VXJ25_04325</name>
</gene>
<dbReference type="CDD" id="cd07344">
    <property type="entry name" value="M48_yhfN_like"/>
    <property type="match status" value="1"/>
</dbReference>
<dbReference type="PANTHER" id="PTHR30399">
    <property type="entry name" value="UNCHARACTERIZED PROTEIN YGJP"/>
    <property type="match status" value="1"/>
</dbReference>
<feature type="domain" description="YgjP-like metallopeptidase" evidence="1">
    <location>
        <begin position="24"/>
        <end position="237"/>
    </location>
</feature>
<protein>
    <submittedName>
        <fullName evidence="2">SprT family zinc-dependent metalloprotease</fullName>
        <ecNumber evidence="2">3.4.-.-</ecNumber>
    </submittedName>
</protein>
<sequence>MRPDDSYVLRLDGISIEVTRKRVRNVNLRVRAGGEVRMSVPLRTSRAAAEACARAHLAWIRERRAEAIAREERLATDVSAGELVSVWGRPRTVRLRADGETPSCALEGAELVLSGPSWLLGDASRAVGARRVLVADLLASELALRLPEVLSACESEVGRCASAVSTRWMRTRWGSCTPRTGRIRLNVALAERSPSCLVTVVTHELCHLAEPSHGPAFYSLMDAHCPGWRAAQAELDANPPQMFGPTAKSAPGSAG</sequence>
<dbReference type="RefSeq" id="WP_330957985.1">
    <property type="nucleotide sequence ID" value="NZ_JAZGJQ010000003.1"/>
</dbReference>
<dbReference type="InterPro" id="IPR053136">
    <property type="entry name" value="UTP_pyrophosphatase-like"/>
</dbReference>
<keyword evidence="2" id="KW-0645">Protease</keyword>
<proteinExistence type="predicted"/>